<protein>
    <submittedName>
        <fullName evidence="1">Uncharacterized protein</fullName>
    </submittedName>
</protein>
<name>A0AAJ0D5P2_9PEZI</name>
<sequence length="218" mass="25222">MSAQIPLQRRGTDLTKPLAGEGALPLVDDHDVTPQTSAQRCQRAYLAAFVHRFQEINEGLHRLESKRFDRCSHDEQAILYIEYAPKLSQYNDDLWDCVEAMQGAEPVAPEFSEEMMSGWSEVAQAVVQIIQRQTQWQQLWYDALPPQEQVRIVELTRSYIEPPAMQRDDSLPTRADLDEAHQLVAEWLPDWGEPVFNISRPARRGELRAFREILPKPW</sequence>
<accession>A0AAJ0D5P2</accession>
<proteinExistence type="predicted"/>
<organism evidence="1 2">
    <name type="scientific">Extremus antarcticus</name>
    <dbReference type="NCBI Taxonomy" id="702011"/>
    <lineage>
        <taxon>Eukaryota</taxon>
        <taxon>Fungi</taxon>
        <taxon>Dikarya</taxon>
        <taxon>Ascomycota</taxon>
        <taxon>Pezizomycotina</taxon>
        <taxon>Dothideomycetes</taxon>
        <taxon>Dothideomycetidae</taxon>
        <taxon>Mycosphaerellales</taxon>
        <taxon>Extremaceae</taxon>
        <taxon>Extremus</taxon>
    </lineage>
</organism>
<comment type="caution">
    <text evidence="1">The sequence shown here is derived from an EMBL/GenBank/DDBJ whole genome shotgun (WGS) entry which is preliminary data.</text>
</comment>
<evidence type="ECO:0000313" key="1">
    <source>
        <dbReference type="EMBL" id="KAK3046651.1"/>
    </source>
</evidence>
<gene>
    <name evidence="1" type="ORF">LTR09_011865</name>
</gene>
<dbReference type="AlphaFoldDB" id="A0AAJ0D5P2"/>
<evidence type="ECO:0000313" key="2">
    <source>
        <dbReference type="Proteomes" id="UP001271007"/>
    </source>
</evidence>
<dbReference type="Proteomes" id="UP001271007">
    <property type="component" value="Unassembled WGS sequence"/>
</dbReference>
<dbReference type="EMBL" id="JAWDJX010000084">
    <property type="protein sequence ID" value="KAK3046651.1"/>
    <property type="molecule type" value="Genomic_DNA"/>
</dbReference>
<keyword evidence="2" id="KW-1185">Reference proteome</keyword>
<reference evidence="1" key="1">
    <citation type="submission" date="2023-04" db="EMBL/GenBank/DDBJ databases">
        <title>Black Yeasts Isolated from many extreme environments.</title>
        <authorList>
            <person name="Coleine C."/>
            <person name="Stajich J.E."/>
            <person name="Selbmann L."/>
        </authorList>
    </citation>
    <scope>NUCLEOTIDE SEQUENCE</scope>
    <source>
        <strain evidence="1">CCFEE 5312</strain>
    </source>
</reference>